<sequence>RSPLAPSATHARASRRRLLPPLTQAICALHRRARESPSIDTAMASMPSSLSLPCLAMQRDMGRSTSTVLLSVPEKKVVATGADVDALIAPALANKTVLPTARGYVLARDPASLATFLYSPQSRRKIDLPPLAIDQDLLWQGAHCLLSHEPTDPSCVVLLVEPNTTFIWHLRLAGDQPQWQRHEYDIGSQVYDDDEDDEKHPAWIGKTVIRQIGACRGKFYFNPASPELGVLDFPALPAGPLAFGWIPAGCHDEGEYAVVGRVFLVESEGELYMVKLLMDEANLNKYTGLSVYVMDFERTRWRRVGDLGGRTFVMAPVYVGASCDAGRLRADCVYVACPMSRELQVFDVKDGSIETQRLDEAPFSNKAFWVLPTGC</sequence>
<reference evidence="3" key="2">
    <citation type="journal article" date="2017" name="Nat. Plants">
        <title>The Aegilops tauschii genome reveals multiple impacts of transposons.</title>
        <authorList>
            <person name="Zhao G."/>
            <person name="Zou C."/>
            <person name="Li K."/>
            <person name="Wang K."/>
            <person name="Li T."/>
            <person name="Gao L."/>
            <person name="Zhang X."/>
            <person name="Wang H."/>
            <person name="Yang Z."/>
            <person name="Liu X."/>
            <person name="Jiang W."/>
            <person name="Mao L."/>
            <person name="Kong X."/>
            <person name="Jiao Y."/>
            <person name="Jia J."/>
        </authorList>
    </citation>
    <scope>NUCLEOTIDE SEQUENCE [LARGE SCALE GENOMIC DNA]</scope>
    <source>
        <strain evidence="3">cv. AL8/78</strain>
    </source>
</reference>
<dbReference type="Proteomes" id="UP000015105">
    <property type="component" value="Chromosome 2D"/>
</dbReference>
<evidence type="ECO:0000313" key="2">
    <source>
        <dbReference type="EnsemblPlants" id="AET2Gv20165600.1"/>
    </source>
</evidence>
<reference evidence="2" key="4">
    <citation type="submission" date="2019-03" db="UniProtKB">
        <authorList>
            <consortium name="EnsemblPlants"/>
        </authorList>
    </citation>
    <scope>IDENTIFICATION</scope>
</reference>
<reference evidence="3" key="1">
    <citation type="journal article" date="2014" name="Science">
        <title>Ancient hybridizations among the ancestral genomes of bread wheat.</title>
        <authorList>
            <consortium name="International Wheat Genome Sequencing Consortium,"/>
            <person name="Marcussen T."/>
            <person name="Sandve S.R."/>
            <person name="Heier L."/>
            <person name="Spannagl M."/>
            <person name="Pfeifer M."/>
            <person name="Jakobsen K.S."/>
            <person name="Wulff B.B."/>
            <person name="Steuernagel B."/>
            <person name="Mayer K.F."/>
            <person name="Olsen O.A."/>
        </authorList>
    </citation>
    <scope>NUCLEOTIDE SEQUENCE [LARGE SCALE GENOMIC DNA]</scope>
    <source>
        <strain evidence="3">cv. AL8/78</strain>
    </source>
</reference>
<reference evidence="2" key="5">
    <citation type="journal article" date="2021" name="G3 (Bethesda)">
        <title>Aegilops tauschii genome assembly Aet v5.0 features greater sequence contiguity and improved annotation.</title>
        <authorList>
            <person name="Wang L."/>
            <person name="Zhu T."/>
            <person name="Rodriguez J.C."/>
            <person name="Deal K.R."/>
            <person name="Dubcovsky J."/>
            <person name="McGuire P.E."/>
            <person name="Lux T."/>
            <person name="Spannagl M."/>
            <person name="Mayer K.F.X."/>
            <person name="Baldrich P."/>
            <person name="Meyers B.C."/>
            <person name="Huo N."/>
            <person name="Gu Y.Q."/>
            <person name="Zhou H."/>
            <person name="Devos K.M."/>
            <person name="Bennetzen J.L."/>
            <person name="Unver T."/>
            <person name="Budak H."/>
            <person name="Gulick P.J."/>
            <person name="Galiba G."/>
            <person name="Kalapos B."/>
            <person name="Nelson D.R."/>
            <person name="Li P."/>
            <person name="You F.M."/>
            <person name="Luo M.C."/>
            <person name="Dvorak J."/>
        </authorList>
    </citation>
    <scope>NUCLEOTIDE SEQUENCE [LARGE SCALE GENOMIC DNA]</scope>
    <source>
        <strain evidence="2">cv. AL8/78</strain>
    </source>
</reference>
<dbReference type="InterPro" id="IPR005174">
    <property type="entry name" value="KIB1-4_b-propeller"/>
</dbReference>
<proteinExistence type="predicted"/>
<protein>
    <recommendedName>
        <fullName evidence="1">KIB1-4 beta-propeller domain-containing protein</fullName>
    </recommendedName>
</protein>
<evidence type="ECO:0000313" key="3">
    <source>
        <dbReference type="Proteomes" id="UP000015105"/>
    </source>
</evidence>
<reference evidence="2" key="3">
    <citation type="journal article" date="2017" name="Nature">
        <title>Genome sequence of the progenitor of the wheat D genome Aegilops tauschii.</title>
        <authorList>
            <person name="Luo M.C."/>
            <person name="Gu Y.Q."/>
            <person name="Puiu D."/>
            <person name="Wang H."/>
            <person name="Twardziok S.O."/>
            <person name="Deal K.R."/>
            <person name="Huo N."/>
            <person name="Zhu T."/>
            <person name="Wang L."/>
            <person name="Wang Y."/>
            <person name="McGuire P.E."/>
            <person name="Liu S."/>
            <person name="Long H."/>
            <person name="Ramasamy R.K."/>
            <person name="Rodriguez J.C."/>
            <person name="Van S.L."/>
            <person name="Yuan L."/>
            <person name="Wang Z."/>
            <person name="Xia Z."/>
            <person name="Xiao L."/>
            <person name="Anderson O.D."/>
            <person name="Ouyang S."/>
            <person name="Liang Y."/>
            <person name="Zimin A.V."/>
            <person name="Pertea G."/>
            <person name="Qi P."/>
            <person name="Bennetzen J.L."/>
            <person name="Dai X."/>
            <person name="Dawson M.W."/>
            <person name="Muller H.G."/>
            <person name="Kugler K."/>
            <person name="Rivarola-Duarte L."/>
            <person name="Spannagl M."/>
            <person name="Mayer K.F.X."/>
            <person name="Lu F.H."/>
            <person name="Bevan M.W."/>
            <person name="Leroy P."/>
            <person name="Li P."/>
            <person name="You F.M."/>
            <person name="Sun Q."/>
            <person name="Liu Z."/>
            <person name="Lyons E."/>
            <person name="Wicker T."/>
            <person name="Salzberg S.L."/>
            <person name="Devos K.M."/>
            <person name="Dvorak J."/>
        </authorList>
    </citation>
    <scope>NUCLEOTIDE SEQUENCE [LARGE SCALE GENOMIC DNA]</scope>
    <source>
        <strain evidence="2">cv. AL8/78</strain>
    </source>
</reference>
<dbReference type="PANTHER" id="PTHR33127">
    <property type="entry name" value="TRANSMEMBRANE PROTEIN"/>
    <property type="match status" value="1"/>
</dbReference>
<organism evidence="2 3">
    <name type="scientific">Aegilops tauschii subsp. strangulata</name>
    <name type="common">Goatgrass</name>
    <dbReference type="NCBI Taxonomy" id="200361"/>
    <lineage>
        <taxon>Eukaryota</taxon>
        <taxon>Viridiplantae</taxon>
        <taxon>Streptophyta</taxon>
        <taxon>Embryophyta</taxon>
        <taxon>Tracheophyta</taxon>
        <taxon>Spermatophyta</taxon>
        <taxon>Magnoliopsida</taxon>
        <taxon>Liliopsida</taxon>
        <taxon>Poales</taxon>
        <taxon>Poaceae</taxon>
        <taxon>BOP clade</taxon>
        <taxon>Pooideae</taxon>
        <taxon>Triticodae</taxon>
        <taxon>Triticeae</taxon>
        <taxon>Triticinae</taxon>
        <taxon>Aegilops</taxon>
    </lineage>
</organism>
<feature type="domain" description="KIB1-4 beta-propeller" evidence="1">
    <location>
        <begin position="86"/>
        <end position="346"/>
    </location>
</feature>
<keyword evidence="3" id="KW-1185">Reference proteome</keyword>
<dbReference type="PANTHER" id="PTHR33127:SF98">
    <property type="entry name" value="DUF295 DOMAIN-CONTAINING PROTEIN"/>
    <property type="match status" value="1"/>
</dbReference>
<dbReference type="EnsemblPlants" id="AET2Gv20165600.1">
    <property type="protein sequence ID" value="AET2Gv20165600.1"/>
    <property type="gene ID" value="AET2Gv20165600"/>
</dbReference>
<name>A0A453AK48_AEGTS</name>
<dbReference type="Gramene" id="AET2Gv20165600.1">
    <property type="protein sequence ID" value="AET2Gv20165600.1"/>
    <property type="gene ID" value="AET2Gv20165600"/>
</dbReference>
<dbReference type="STRING" id="200361.A0A453AK48"/>
<dbReference type="AlphaFoldDB" id="A0A453AK48"/>
<evidence type="ECO:0000259" key="1">
    <source>
        <dbReference type="Pfam" id="PF03478"/>
    </source>
</evidence>
<dbReference type="Pfam" id="PF03478">
    <property type="entry name" value="Beta-prop_KIB1-4"/>
    <property type="match status" value="1"/>
</dbReference>
<accession>A0A453AK48</accession>